<dbReference type="EMBL" id="VCGU01000458">
    <property type="protein sequence ID" value="TRY64165.1"/>
    <property type="molecule type" value="Genomic_DNA"/>
</dbReference>
<protein>
    <recommendedName>
        <fullName evidence="3">Anaphase-promoting complex subunit 4 WD40 domain-containing protein</fullName>
    </recommendedName>
</protein>
<dbReference type="Proteomes" id="UP000318571">
    <property type="component" value="Chromosome 10"/>
</dbReference>
<evidence type="ECO:0008006" key="3">
    <source>
        <dbReference type="Google" id="ProtNLM"/>
    </source>
</evidence>
<dbReference type="AlphaFoldDB" id="A0A553NFI6"/>
<dbReference type="InterPro" id="IPR052778">
    <property type="entry name" value="Centrosome-WD_assoc"/>
</dbReference>
<evidence type="ECO:0000313" key="2">
    <source>
        <dbReference type="Proteomes" id="UP000318571"/>
    </source>
</evidence>
<dbReference type="SUPFAM" id="SSF82171">
    <property type="entry name" value="DPP6 N-terminal domain-like"/>
    <property type="match status" value="1"/>
</dbReference>
<name>A0A553NFI6_TIGCA</name>
<dbReference type="InterPro" id="IPR015943">
    <property type="entry name" value="WD40/YVTN_repeat-like_dom_sf"/>
</dbReference>
<dbReference type="OMA" id="NWCARID"/>
<reference evidence="1 2" key="1">
    <citation type="journal article" date="2018" name="Nat. Ecol. Evol.">
        <title>Genomic signatures of mitonuclear coevolution across populations of Tigriopus californicus.</title>
        <authorList>
            <person name="Barreto F.S."/>
            <person name="Watson E.T."/>
            <person name="Lima T.G."/>
            <person name="Willett C.S."/>
            <person name="Edmands S."/>
            <person name="Li W."/>
            <person name="Burton R.S."/>
        </authorList>
    </citation>
    <scope>NUCLEOTIDE SEQUENCE [LARGE SCALE GENOMIC DNA]</scope>
    <source>
        <strain evidence="1 2">San Diego</strain>
    </source>
</reference>
<dbReference type="STRING" id="6832.A0A553NFI6"/>
<dbReference type="PANTHER" id="PTHR16220">
    <property type="entry name" value="WD REPEAT PROTEIN 8-RELATED"/>
    <property type="match status" value="1"/>
</dbReference>
<keyword evidence="2" id="KW-1185">Reference proteome</keyword>
<organism evidence="1 2">
    <name type="scientific">Tigriopus californicus</name>
    <name type="common">Marine copepod</name>
    <dbReference type="NCBI Taxonomy" id="6832"/>
    <lineage>
        <taxon>Eukaryota</taxon>
        <taxon>Metazoa</taxon>
        <taxon>Ecdysozoa</taxon>
        <taxon>Arthropoda</taxon>
        <taxon>Crustacea</taxon>
        <taxon>Multicrustacea</taxon>
        <taxon>Hexanauplia</taxon>
        <taxon>Copepoda</taxon>
        <taxon>Harpacticoida</taxon>
        <taxon>Harpacticidae</taxon>
        <taxon>Tigriopus</taxon>
    </lineage>
</organism>
<evidence type="ECO:0000313" key="1">
    <source>
        <dbReference type="EMBL" id="TRY64165.1"/>
    </source>
</evidence>
<sequence length="373" mass="41491">MVVHFSRTLSCSNALVQWSPNGQFMAHVTQTRLTIRHADSLAVMANQVVDDDIGSLCWAPDSEFLAVGVPSLGLVHVFSPFNSDWTAKITQGAMGLSGILFSADSRHVLVWAPFFVSLTIWSLTSRKVKFIEHPKRFASGPDGALMAVVEKAQSGESLAWYRCSDWHLVKRVAPAIGDIEDLTWSPKSDSLVVWSGSLHYALQVFSDRGVSQFLFQKNTLELGIQIAQFSPCGQLLHMGTCDGRIRVFNTLNWTLVDDLELGPEINGSHTECVVYEESDRPVRSVDGQVIQDLLNLKETQVVVVKSRPVMLSEIPVDVRKPNPRIGIQAMAQSDDGFFLAVRKKSCPCVVFIWNLEELQLRSVFVCQSPAKRF</sequence>
<dbReference type="GO" id="GO:0005815">
    <property type="term" value="C:microtubule organizing center"/>
    <property type="evidence" value="ECO:0007669"/>
    <property type="project" value="TreeGrafter"/>
</dbReference>
<dbReference type="PANTHER" id="PTHR16220:SF0">
    <property type="entry name" value="WD REPEAT-CONTAINING PROTEIN WRAP73"/>
    <property type="match status" value="1"/>
</dbReference>
<gene>
    <name evidence="1" type="ORF">TCAL_00808</name>
</gene>
<dbReference type="Gene3D" id="2.130.10.10">
    <property type="entry name" value="YVTN repeat-like/Quinoprotein amine dehydrogenase"/>
    <property type="match status" value="1"/>
</dbReference>
<comment type="caution">
    <text evidence="1">The sequence shown here is derived from an EMBL/GenBank/DDBJ whole genome shotgun (WGS) entry which is preliminary data.</text>
</comment>
<proteinExistence type="predicted"/>
<dbReference type="GO" id="GO:1990811">
    <property type="term" value="C:MWP complex"/>
    <property type="evidence" value="ECO:0007669"/>
    <property type="project" value="TreeGrafter"/>
</dbReference>
<accession>A0A553NFI6</accession>